<feature type="binding site" evidence="7">
    <location>
        <position position="107"/>
    </location>
    <ligand>
        <name>Zn(2+)</name>
        <dbReference type="ChEBI" id="CHEBI:29105"/>
    </ligand>
</feature>
<keyword evidence="10" id="KW-1185">Reference proteome</keyword>
<proteinExistence type="inferred from homology"/>
<dbReference type="EMBL" id="FOCW01000003">
    <property type="protein sequence ID" value="SEN58262.1"/>
    <property type="molecule type" value="Genomic_DNA"/>
</dbReference>
<comment type="cofactor">
    <cofactor evidence="8">
        <name>Mn(2+)</name>
        <dbReference type="ChEBI" id="CHEBI:29035"/>
    </cofactor>
    <cofactor evidence="8">
        <name>Fe(2+)</name>
        <dbReference type="ChEBI" id="CHEBI:29033"/>
    </cofactor>
    <text evidence="8">Binds 1 Mn(2+) or Fe(2+) ion per subunit.</text>
</comment>
<keyword evidence="8" id="KW-0408">Iron</keyword>
<dbReference type="InterPro" id="IPR043135">
    <property type="entry name" value="Fur_C"/>
</dbReference>
<keyword evidence="2" id="KW-0678">Repressor</keyword>
<evidence type="ECO:0000256" key="6">
    <source>
        <dbReference type="ARBA" id="ARBA00023163"/>
    </source>
</evidence>
<dbReference type="OrthoDB" id="8659436at2"/>
<accession>A0A1H8HPX5</accession>
<evidence type="ECO:0000256" key="7">
    <source>
        <dbReference type="PIRSR" id="PIRSR602481-1"/>
    </source>
</evidence>
<evidence type="ECO:0000256" key="2">
    <source>
        <dbReference type="ARBA" id="ARBA00022491"/>
    </source>
</evidence>
<reference evidence="9 10" key="1">
    <citation type="submission" date="2016-10" db="EMBL/GenBank/DDBJ databases">
        <authorList>
            <person name="de Groot N.N."/>
        </authorList>
    </citation>
    <scope>NUCLEOTIDE SEQUENCE [LARGE SCALE GENOMIC DNA]</scope>
    <source>
        <strain evidence="9 10">DSM 15123</strain>
    </source>
</reference>
<feature type="binding site" evidence="8">
    <location>
        <position position="127"/>
    </location>
    <ligand>
        <name>Fe cation</name>
        <dbReference type="ChEBI" id="CHEBI:24875"/>
    </ligand>
</feature>
<dbReference type="Gene3D" id="1.10.10.10">
    <property type="entry name" value="Winged helix-like DNA-binding domain superfamily/Winged helix DNA-binding domain"/>
    <property type="match status" value="1"/>
</dbReference>
<keyword evidence="5" id="KW-0238">DNA-binding</keyword>
<feature type="binding site" evidence="7">
    <location>
        <position position="110"/>
    </location>
    <ligand>
        <name>Zn(2+)</name>
        <dbReference type="ChEBI" id="CHEBI:29105"/>
    </ligand>
</feature>
<dbReference type="GO" id="GO:0045892">
    <property type="term" value="P:negative regulation of DNA-templated transcription"/>
    <property type="evidence" value="ECO:0007669"/>
    <property type="project" value="TreeGrafter"/>
</dbReference>
<dbReference type="PANTHER" id="PTHR33202:SF6">
    <property type="entry name" value="ZINC UPTAKE REGULATION PROTEIN"/>
    <property type="match status" value="1"/>
</dbReference>
<comment type="similarity">
    <text evidence="1">Belongs to the Fur family.</text>
</comment>
<evidence type="ECO:0000256" key="5">
    <source>
        <dbReference type="ARBA" id="ARBA00023125"/>
    </source>
</evidence>
<dbReference type="GO" id="GO:0003700">
    <property type="term" value="F:DNA-binding transcription factor activity"/>
    <property type="evidence" value="ECO:0007669"/>
    <property type="project" value="InterPro"/>
</dbReference>
<dbReference type="Proteomes" id="UP000199531">
    <property type="component" value="Unassembled WGS sequence"/>
</dbReference>
<dbReference type="AlphaFoldDB" id="A0A1H8HPX5"/>
<organism evidence="9 10">
    <name type="scientific">Brachymonas denitrificans DSM 15123</name>
    <dbReference type="NCBI Taxonomy" id="1121117"/>
    <lineage>
        <taxon>Bacteria</taxon>
        <taxon>Pseudomonadati</taxon>
        <taxon>Pseudomonadota</taxon>
        <taxon>Betaproteobacteria</taxon>
        <taxon>Burkholderiales</taxon>
        <taxon>Comamonadaceae</taxon>
        <taxon>Brachymonas</taxon>
    </lineage>
</organism>
<evidence type="ECO:0000313" key="9">
    <source>
        <dbReference type="EMBL" id="SEN58262.1"/>
    </source>
</evidence>
<evidence type="ECO:0000256" key="3">
    <source>
        <dbReference type="ARBA" id="ARBA00022833"/>
    </source>
</evidence>
<sequence length="171" mass="18521">MNQNAAPSPSEAPGKRWAEVVRAQGLRATRDVLRVLSVLESAPAPLSHEDLMRGLLADATGCAIDRVTLYRVLDRLQHVGLVTRTQDSERTFHYALAQTGSTGFFECEQCHALTALPEDPQLPALLEQLNARLHQQGLNSTDITLSVHGVCAECEESPPAGKPSGTETAKR</sequence>
<evidence type="ECO:0000256" key="8">
    <source>
        <dbReference type="PIRSR" id="PIRSR602481-2"/>
    </source>
</evidence>
<dbReference type="GO" id="GO:0005829">
    <property type="term" value="C:cytosol"/>
    <property type="evidence" value="ECO:0007669"/>
    <property type="project" value="TreeGrafter"/>
</dbReference>
<dbReference type="GO" id="GO:0000976">
    <property type="term" value="F:transcription cis-regulatory region binding"/>
    <property type="evidence" value="ECO:0007669"/>
    <property type="project" value="TreeGrafter"/>
</dbReference>
<evidence type="ECO:0000256" key="1">
    <source>
        <dbReference type="ARBA" id="ARBA00007957"/>
    </source>
</evidence>
<keyword evidence="6" id="KW-0804">Transcription</keyword>
<dbReference type="GO" id="GO:0008270">
    <property type="term" value="F:zinc ion binding"/>
    <property type="evidence" value="ECO:0007669"/>
    <property type="project" value="TreeGrafter"/>
</dbReference>
<dbReference type="Gene3D" id="3.30.1490.190">
    <property type="match status" value="1"/>
</dbReference>
<dbReference type="STRING" id="1121117.SAMN02745977_01564"/>
<comment type="cofactor">
    <cofactor evidence="7">
        <name>Zn(2+)</name>
        <dbReference type="ChEBI" id="CHEBI:29105"/>
    </cofactor>
    <text evidence="7">Binds 1 zinc ion per subunit.</text>
</comment>
<evidence type="ECO:0000256" key="4">
    <source>
        <dbReference type="ARBA" id="ARBA00023015"/>
    </source>
</evidence>
<feature type="binding site" evidence="7">
    <location>
        <position position="151"/>
    </location>
    <ligand>
        <name>Zn(2+)</name>
        <dbReference type="ChEBI" id="CHEBI:29105"/>
    </ligand>
</feature>
<evidence type="ECO:0000313" key="10">
    <source>
        <dbReference type="Proteomes" id="UP000199531"/>
    </source>
</evidence>
<dbReference type="SUPFAM" id="SSF46785">
    <property type="entry name" value="Winged helix' DNA-binding domain"/>
    <property type="match status" value="1"/>
</dbReference>
<feature type="binding site" evidence="7">
    <location>
        <position position="154"/>
    </location>
    <ligand>
        <name>Zn(2+)</name>
        <dbReference type="ChEBI" id="CHEBI:29105"/>
    </ligand>
</feature>
<dbReference type="PANTHER" id="PTHR33202">
    <property type="entry name" value="ZINC UPTAKE REGULATION PROTEIN"/>
    <property type="match status" value="1"/>
</dbReference>
<protein>
    <submittedName>
        <fullName evidence="9">Fur family transcriptional regulator, ferric uptake regulator</fullName>
    </submittedName>
</protein>
<keyword evidence="4" id="KW-0805">Transcription regulation</keyword>
<dbReference type="GO" id="GO:1900376">
    <property type="term" value="P:regulation of secondary metabolite biosynthetic process"/>
    <property type="evidence" value="ECO:0007669"/>
    <property type="project" value="TreeGrafter"/>
</dbReference>
<keyword evidence="7" id="KW-0479">Metal-binding</keyword>
<dbReference type="InterPro" id="IPR036388">
    <property type="entry name" value="WH-like_DNA-bd_sf"/>
</dbReference>
<gene>
    <name evidence="9" type="ORF">SAMN02745977_01564</name>
</gene>
<keyword evidence="3 7" id="KW-0862">Zinc</keyword>
<dbReference type="InterPro" id="IPR002481">
    <property type="entry name" value="FUR"/>
</dbReference>
<dbReference type="Pfam" id="PF01475">
    <property type="entry name" value="FUR"/>
    <property type="match status" value="1"/>
</dbReference>
<name>A0A1H8HPX5_9BURK</name>
<dbReference type="InterPro" id="IPR036390">
    <property type="entry name" value="WH_DNA-bd_sf"/>
</dbReference>
<dbReference type="RefSeq" id="WP_091816295.1">
    <property type="nucleotide sequence ID" value="NZ_FOCW01000003.1"/>
</dbReference>